<organism evidence="3 4">
    <name type="scientific">Dyella lutea</name>
    <dbReference type="NCBI Taxonomy" id="2950441"/>
    <lineage>
        <taxon>Bacteria</taxon>
        <taxon>Pseudomonadati</taxon>
        <taxon>Pseudomonadota</taxon>
        <taxon>Gammaproteobacteria</taxon>
        <taxon>Lysobacterales</taxon>
        <taxon>Rhodanobacteraceae</taxon>
        <taxon>Dyella</taxon>
    </lineage>
</organism>
<evidence type="ECO:0000256" key="2">
    <source>
        <dbReference type="SAM" id="SignalP"/>
    </source>
</evidence>
<dbReference type="EMBL" id="JAMZEK010000001">
    <property type="protein sequence ID" value="MCP1373208.1"/>
    <property type="molecule type" value="Genomic_DNA"/>
</dbReference>
<gene>
    <name evidence="3" type="ORF">NC595_03945</name>
</gene>
<reference evidence="3 4" key="1">
    <citation type="submission" date="2022-06" db="EMBL/GenBank/DDBJ databases">
        <title>Dyella sp. Sa strain:Sa Genome sequencing.</title>
        <authorList>
            <person name="Park S."/>
        </authorList>
    </citation>
    <scope>NUCLEOTIDE SEQUENCE [LARGE SCALE GENOMIC DNA]</scope>
    <source>
        <strain evidence="3 4">Sa</strain>
    </source>
</reference>
<dbReference type="Proteomes" id="UP001204615">
    <property type="component" value="Unassembled WGS sequence"/>
</dbReference>
<keyword evidence="2" id="KW-0732">Signal</keyword>
<dbReference type="Pfam" id="PF11776">
    <property type="entry name" value="RcnB"/>
    <property type="match status" value="1"/>
</dbReference>
<comment type="caution">
    <text evidence="3">The sequence shown here is derived from an EMBL/GenBank/DDBJ whole genome shotgun (WGS) entry which is preliminary data.</text>
</comment>
<protein>
    <submittedName>
        <fullName evidence="3">RcnB family protein</fullName>
    </submittedName>
</protein>
<evidence type="ECO:0000313" key="3">
    <source>
        <dbReference type="EMBL" id="MCP1373208.1"/>
    </source>
</evidence>
<name>A0ABT1F766_9GAMM</name>
<feature type="chain" id="PRO_5045916325" evidence="2">
    <location>
        <begin position="23"/>
        <end position="146"/>
    </location>
</feature>
<evidence type="ECO:0000313" key="4">
    <source>
        <dbReference type="Proteomes" id="UP001204615"/>
    </source>
</evidence>
<feature type="region of interest" description="Disordered" evidence="1">
    <location>
        <begin position="27"/>
        <end position="90"/>
    </location>
</feature>
<sequence>MKLLTSMLLATALVTCSGLAMAQPDHGDRGDHGWHDQDHERGHGHGHDRGDDRDHDRYDDRRRYEGRRDDDYRDHGHGRGHDRDWVPPGHRWERGHRYEGPVYVVHDYREYRLRTPPRGYHWVRADDGDYLLVGIATGIILDMALH</sequence>
<evidence type="ECO:0000256" key="1">
    <source>
        <dbReference type="SAM" id="MobiDB-lite"/>
    </source>
</evidence>
<keyword evidence="4" id="KW-1185">Reference proteome</keyword>
<dbReference type="RefSeq" id="WP_253564957.1">
    <property type="nucleotide sequence ID" value="NZ_JAMZEK010000001.1"/>
</dbReference>
<dbReference type="Gene3D" id="3.10.450.160">
    <property type="entry name" value="inner membrane protein cigr"/>
    <property type="match status" value="1"/>
</dbReference>
<dbReference type="InterPro" id="IPR024572">
    <property type="entry name" value="RcnB"/>
</dbReference>
<accession>A0ABT1F766</accession>
<feature type="signal peptide" evidence="2">
    <location>
        <begin position="1"/>
        <end position="22"/>
    </location>
</feature>
<proteinExistence type="predicted"/>